<feature type="region of interest" description="Disordered" evidence="1">
    <location>
        <begin position="62"/>
        <end position="100"/>
    </location>
</feature>
<proteinExistence type="predicted"/>
<keyword evidence="6" id="KW-1185">Reference proteome</keyword>
<gene>
    <name evidence="3" type="ORF">PR001_g218</name>
    <name evidence="2" type="ORF">PR002_g448</name>
    <name evidence="4" type="ORF">PR003_g13054</name>
</gene>
<organism evidence="3 5">
    <name type="scientific">Phytophthora rubi</name>
    <dbReference type="NCBI Taxonomy" id="129364"/>
    <lineage>
        <taxon>Eukaryota</taxon>
        <taxon>Sar</taxon>
        <taxon>Stramenopiles</taxon>
        <taxon>Oomycota</taxon>
        <taxon>Peronosporomycetes</taxon>
        <taxon>Peronosporales</taxon>
        <taxon>Peronosporaceae</taxon>
        <taxon>Phytophthora</taxon>
    </lineage>
</organism>
<protein>
    <submittedName>
        <fullName evidence="3">Uncharacterized protein</fullName>
    </submittedName>
</protein>
<dbReference type="Proteomes" id="UP000429607">
    <property type="component" value="Unassembled WGS sequence"/>
</dbReference>
<feature type="compositionally biased region" description="Basic residues" evidence="1">
    <location>
        <begin position="85"/>
        <end position="100"/>
    </location>
</feature>
<name>A0A6A3P3Z5_9STRA</name>
<feature type="compositionally biased region" description="Basic and acidic residues" evidence="1">
    <location>
        <begin position="66"/>
        <end position="76"/>
    </location>
</feature>
<dbReference type="EMBL" id="QXFT01000810">
    <property type="protein sequence ID" value="KAE9335351.1"/>
    <property type="molecule type" value="Genomic_DNA"/>
</dbReference>
<dbReference type="Proteomes" id="UP000434957">
    <property type="component" value="Unassembled WGS sequence"/>
</dbReference>
<dbReference type="AlphaFoldDB" id="A0A6A3P3Z5"/>
<dbReference type="EMBL" id="QXFU01000010">
    <property type="protein sequence ID" value="KAE9048466.1"/>
    <property type="molecule type" value="Genomic_DNA"/>
</dbReference>
<dbReference type="EMBL" id="QXFV01000005">
    <property type="protein sequence ID" value="KAE9052738.1"/>
    <property type="molecule type" value="Genomic_DNA"/>
</dbReference>
<dbReference type="OrthoDB" id="128212at2759"/>
<evidence type="ECO:0000313" key="7">
    <source>
        <dbReference type="Proteomes" id="UP000435112"/>
    </source>
</evidence>
<evidence type="ECO:0000313" key="3">
    <source>
        <dbReference type="EMBL" id="KAE9052738.1"/>
    </source>
</evidence>
<sequence>MEKNEGGRNGDERSVLQRAEDKCVYWEAQVDWWTRWAFEHDLNSDATSSASVHLSFMQELATQAAQEHRDARETQVETKPAMSPRRSKKLPRLTGPKTKK</sequence>
<comment type="caution">
    <text evidence="3">The sequence shown here is derived from an EMBL/GenBank/DDBJ whole genome shotgun (WGS) entry which is preliminary data.</text>
</comment>
<evidence type="ECO:0000256" key="1">
    <source>
        <dbReference type="SAM" id="MobiDB-lite"/>
    </source>
</evidence>
<dbReference type="Proteomes" id="UP000435112">
    <property type="component" value="Unassembled WGS sequence"/>
</dbReference>
<evidence type="ECO:0000313" key="2">
    <source>
        <dbReference type="EMBL" id="KAE9048466.1"/>
    </source>
</evidence>
<reference evidence="5 7" key="1">
    <citation type="submission" date="2018-09" db="EMBL/GenBank/DDBJ databases">
        <title>Genomic investigation of the strawberry pathogen Phytophthora fragariae indicates pathogenicity is determined by transcriptional variation in three key races.</title>
        <authorList>
            <person name="Adams T.M."/>
            <person name="Armitage A.D."/>
            <person name="Sobczyk M.K."/>
            <person name="Bates H.J."/>
            <person name="Dunwell J.M."/>
            <person name="Nellist C.F."/>
            <person name="Harrison R.J."/>
        </authorList>
    </citation>
    <scope>NUCLEOTIDE SEQUENCE [LARGE SCALE GENOMIC DNA]</scope>
    <source>
        <strain evidence="3 5">SCRP249</strain>
        <strain evidence="2 7">SCRP324</strain>
        <strain evidence="4 6">SCRP333</strain>
    </source>
</reference>
<evidence type="ECO:0000313" key="6">
    <source>
        <dbReference type="Proteomes" id="UP000434957"/>
    </source>
</evidence>
<evidence type="ECO:0000313" key="5">
    <source>
        <dbReference type="Proteomes" id="UP000429607"/>
    </source>
</evidence>
<evidence type="ECO:0000313" key="4">
    <source>
        <dbReference type="EMBL" id="KAE9335351.1"/>
    </source>
</evidence>
<accession>A0A6A3P3Z5</accession>